<dbReference type="GeneID" id="92092612"/>
<evidence type="ECO:0000313" key="2">
    <source>
        <dbReference type="Proteomes" id="UP001480595"/>
    </source>
</evidence>
<comment type="caution">
    <text evidence="1">The sequence shown here is derived from an EMBL/GenBank/DDBJ whole genome shotgun (WGS) entry which is preliminary data.</text>
</comment>
<accession>A0ABR1UVA9</accession>
<name>A0ABR1UVA9_9PEZI</name>
<gene>
    <name evidence="1" type="ORF">PG994_008140</name>
</gene>
<sequence>MASYAQRNAAAWPIPSGGLTLYSQRRRALIRKCEPIIAEFLASTPACAGLNAAQKGTDFMHSRPGRTVYPMKEAVRAILNTIFNGNVNLFGVPWTAGMFGAA</sequence>
<keyword evidence="2" id="KW-1185">Reference proteome</keyword>
<reference evidence="1 2" key="1">
    <citation type="submission" date="2023-01" db="EMBL/GenBank/DDBJ databases">
        <title>Analysis of 21 Apiospora genomes using comparative genomics revels a genus with tremendous synthesis potential of carbohydrate active enzymes and secondary metabolites.</title>
        <authorList>
            <person name="Sorensen T."/>
        </authorList>
    </citation>
    <scope>NUCLEOTIDE SEQUENCE [LARGE SCALE GENOMIC DNA]</scope>
    <source>
        <strain evidence="1 2">CBS 135458</strain>
    </source>
</reference>
<evidence type="ECO:0000313" key="1">
    <source>
        <dbReference type="EMBL" id="KAK8061774.1"/>
    </source>
</evidence>
<protein>
    <submittedName>
        <fullName evidence="1">Uncharacterized protein</fullName>
    </submittedName>
</protein>
<dbReference type="Proteomes" id="UP001480595">
    <property type="component" value="Unassembled WGS sequence"/>
</dbReference>
<dbReference type="RefSeq" id="XP_066715036.1">
    <property type="nucleotide sequence ID" value="XM_066859549.1"/>
</dbReference>
<organism evidence="1 2">
    <name type="scientific">Apiospora phragmitis</name>
    <dbReference type="NCBI Taxonomy" id="2905665"/>
    <lineage>
        <taxon>Eukaryota</taxon>
        <taxon>Fungi</taxon>
        <taxon>Dikarya</taxon>
        <taxon>Ascomycota</taxon>
        <taxon>Pezizomycotina</taxon>
        <taxon>Sordariomycetes</taxon>
        <taxon>Xylariomycetidae</taxon>
        <taxon>Amphisphaeriales</taxon>
        <taxon>Apiosporaceae</taxon>
        <taxon>Apiospora</taxon>
    </lineage>
</organism>
<proteinExistence type="predicted"/>
<dbReference type="EMBL" id="JAQQWL010000008">
    <property type="protein sequence ID" value="KAK8061774.1"/>
    <property type="molecule type" value="Genomic_DNA"/>
</dbReference>